<feature type="region of interest" description="Disordered" evidence="3">
    <location>
        <begin position="148"/>
        <end position="174"/>
    </location>
</feature>
<dbReference type="Pfam" id="PF13862">
    <property type="entry name" value="BCCIP"/>
    <property type="match status" value="1"/>
</dbReference>
<evidence type="ECO:0000313" key="5">
    <source>
        <dbReference type="Proteomes" id="UP000238350"/>
    </source>
</evidence>
<feature type="compositionally biased region" description="Basic and acidic residues" evidence="3">
    <location>
        <begin position="78"/>
        <end position="88"/>
    </location>
</feature>
<dbReference type="RefSeq" id="XP_024666436.1">
    <property type="nucleotide sequence ID" value="XM_024810668.1"/>
</dbReference>
<dbReference type="InterPro" id="IPR025602">
    <property type="entry name" value="BCP1_family"/>
</dbReference>
<protein>
    <recommendedName>
        <fullName evidence="2">Protein BCP1</fullName>
    </recommendedName>
</protein>
<comment type="caution">
    <text evidence="4">The sequence shown here is derived from an EMBL/GenBank/DDBJ whole genome shotgun (WGS) entry which is preliminary data.</text>
</comment>
<dbReference type="GeneID" id="36517859"/>
<evidence type="ECO:0000256" key="2">
    <source>
        <dbReference type="ARBA" id="ARBA00014649"/>
    </source>
</evidence>
<evidence type="ECO:0000313" key="4">
    <source>
        <dbReference type="EMBL" id="PRT56491.1"/>
    </source>
</evidence>
<organism evidence="4 5">
    <name type="scientific">Wickerhamiella sorbophila</name>
    <dbReference type="NCBI Taxonomy" id="45607"/>
    <lineage>
        <taxon>Eukaryota</taxon>
        <taxon>Fungi</taxon>
        <taxon>Dikarya</taxon>
        <taxon>Ascomycota</taxon>
        <taxon>Saccharomycotina</taxon>
        <taxon>Dipodascomycetes</taxon>
        <taxon>Dipodascales</taxon>
        <taxon>Trichomonascaceae</taxon>
        <taxon>Wickerhamiella</taxon>
    </lineage>
</organism>
<feature type="compositionally biased region" description="Low complexity" evidence="3">
    <location>
        <begin position="153"/>
        <end position="164"/>
    </location>
</feature>
<dbReference type="AlphaFoldDB" id="A0A2T0FNC1"/>
<dbReference type="Proteomes" id="UP000238350">
    <property type="component" value="Unassembled WGS sequence"/>
</dbReference>
<dbReference type="STRING" id="45607.A0A2T0FNC1"/>
<reference evidence="4 5" key="1">
    <citation type="submission" date="2017-04" db="EMBL/GenBank/DDBJ databases">
        <title>Genome sequencing of [Candida] sorbophila.</title>
        <authorList>
            <person name="Ahn J.O."/>
        </authorList>
    </citation>
    <scope>NUCLEOTIDE SEQUENCE [LARGE SCALE GENOMIC DNA]</scope>
    <source>
        <strain evidence="4 5">DS02</strain>
    </source>
</reference>
<accession>A0A2T0FNC1</accession>
<comment type="similarity">
    <text evidence="1">Belongs to the BCP1 family.</text>
</comment>
<evidence type="ECO:0000256" key="1">
    <source>
        <dbReference type="ARBA" id="ARBA00006781"/>
    </source>
</evidence>
<proteinExistence type="inferred from homology"/>
<keyword evidence="5" id="KW-1185">Reference proteome</keyword>
<feature type="region of interest" description="Disordered" evidence="3">
    <location>
        <begin position="265"/>
        <end position="331"/>
    </location>
</feature>
<feature type="region of interest" description="Disordered" evidence="3">
    <location>
        <begin position="43"/>
        <end position="101"/>
    </location>
</feature>
<sequence>MGDTEPTIKKPLCMSTSVRGKILSKKNQDLPRINLDAANTVAGTPSNTTCTADSQNTFSDSDGAARPRLSALPQFMEELPHPEVPEPRSKRRRGSADSPEGYSAKTACLLIAQSYALGYLSAEKRAFEREVGRLTKFRNYLLHAPSDCQATAPSRSSPRNSNRSKNMTAPECPPESVLESLVSDFADKIFSEMSQVQSPSMARGDVARLLELVSEAQVPVPSASLGNFFRSVYDKFGAQTSSTFSLSSNKPAPGSEEIVEKRYTAASDAPAMPVCDGLNGGTDSEEEPSDSYEGGSDDGSASGSASDNESDSASGSEGASDDSDASANDYDQEDEQVVNADFDFFDLSSDDFLSIKNLLRSLLESDHLSFDLSQLTDYVIENSTGITVKSEGSEGDPLGLLAIVDLSDDAEIPKKLKRWLVERTETSSPAMSRDIRKSTSSQTPDKVALILQERLLNLPFDLLPYFYQLTLEELKQKGHNFTKYIVLSRVYSLEPTSSDSEPPAKKTKQSPRYEYFHAEDVELQDIADSHCFFPYENKPVDPESRGTQENEGLFPAGHALLLSADAVGNVAPKLSQWVAEINSTYSAVN</sequence>
<gene>
    <name evidence="4" type="ORF">B9G98_04111</name>
</gene>
<evidence type="ECO:0000256" key="3">
    <source>
        <dbReference type="SAM" id="MobiDB-lite"/>
    </source>
</evidence>
<dbReference type="GO" id="GO:0005634">
    <property type="term" value="C:nucleus"/>
    <property type="evidence" value="ECO:0007669"/>
    <property type="project" value="TreeGrafter"/>
</dbReference>
<name>A0A2T0FNC1_9ASCO</name>
<feature type="compositionally biased region" description="Low complexity" evidence="3">
    <location>
        <begin position="291"/>
        <end position="318"/>
    </location>
</feature>
<dbReference type="PANTHER" id="PTHR13261">
    <property type="entry name" value="BRCA2 AND CDKN1A INTERACTING PROTEIN"/>
    <property type="match status" value="1"/>
</dbReference>
<feature type="compositionally biased region" description="Polar residues" evidence="3">
    <location>
        <begin position="43"/>
        <end position="60"/>
    </location>
</feature>
<dbReference type="OrthoDB" id="27543at2759"/>
<dbReference type="PANTHER" id="PTHR13261:SF0">
    <property type="entry name" value="BRCA2 AND CDKN1A-INTERACTING PROTEIN"/>
    <property type="match status" value="1"/>
</dbReference>
<dbReference type="EMBL" id="NDIQ01000022">
    <property type="protein sequence ID" value="PRT56491.1"/>
    <property type="molecule type" value="Genomic_DNA"/>
</dbReference>
<feature type="compositionally biased region" description="Acidic residues" evidence="3">
    <location>
        <begin position="319"/>
        <end position="331"/>
    </location>
</feature>